<protein>
    <submittedName>
        <fullName evidence="8">Na(+)/glucose symporter</fullName>
    </submittedName>
</protein>
<evidence type="ECO:0000256" key="6">
    <source>
        <dbReference type="RuleBase" id="RU362091"/>
    </source>
</evidence>
<evidence type="ECO:0000256" key="7">
    <source>
        <dbReference type="SAM" id="Phobius"/>
    </source>
</evidence>
<feature type="transmembrane region" description="Helical" evidence="7">
    <location>
        <begin position="44"/>
        <end position="69"/>
    </location>
</feature>
<proteinExistence type="inferred from homology"/>
<dbReference type="Proteomes" id="UP000189674">
    <property type="component" value="Chromosome"/>
</dbReference>
<evidence type="ECO:0000256" key="4">
    <source>
        <dbReference type="ARBA" id="ARBA00022989"/>
    </source>
</evidence>
<dbReference type="PANTHER" id="PTHR11819">
    <property type="entry name" value="SOLUTE CARRIER FAMILY 5"/>
    <property type="match status" value="1"/>
</dbReference>
<dbReference type="PROSITE" id="PS00456">
    <property type="entry name" value="NA_SOLUT_SYMP_1"/>
    <property type="match status" value="1"/>
</dbReference>
<feature type="transmembrane region" description="Helical" evidence="7">
    <location>
        <begin position="464"/>
        <end position="486"/>
    </location>
</feature>
<feature type="transmembrane region" description="Helical" evidence="7">
    <location>
        <begin position="129"/>
        <end position="154"/>
    </location>
</feature>
<dbReference type="InterPro" id="IPR038377">
    <property type="entry name" value="Na/Glc_symporter_sf"/>
</dbReference>
<feature type="transmembrane region" description="Helical" evidence="7">
    <location>
        <begin position="194"/>
        <end position="211"/>
    </location>
</feature>
<organism evidence="8 9">
    <name type="scientific">Anaerohalosphaera lusitana</name>
    <dbReference type="NCBI Taxonomy" id="1936003"/>
    <lineage>
        <taxon>Bacteria</taxon>
        <taxon>Pseudomonadati</taxon>
        <taxon>Planctomycetota</taxon>
        <taxon>Phycisphaerae</taxon>
        <taxon>Sedimentisphaerales</taxon>
        <taxon>Anaerohalosphaeraceae</taxon>
        <taxon>Anaerohalosphaera</taxon>
    </lineage>
</organism>
<feature type="transmembrane region" description="Helical" evidence="7">
    <location>
        <begin position="409"/>
        <end position="427"/>
    </location>
</feature>
<feature type="transmembrane region" description="Helical" evidence="7">
    <location>
        <begin position="238"/>
        <end position="257"/>
    </location>
</feature>
<keyword evidence="4 7" id="KW-1133">Transmembrane helix</keyword>
<dbReference type="PANTHER" id="PTHR11819:SF195">
    <property type="entry name" value="SODIUM_GLUCOSE COTRANSPORTER 4"/>
    <property type="match status" value="1"/>
</dbReference>
<dbReference type="GO" id="GO:0005886">
    <property type="term" value="C:plasma membrane"/>
    <property type="evidence" value="ECO:0007669"/>
    <property type="project" value="TreeGrafter"/>
</dbReference>
<gene>
    <name evidence="8" type="primary">sglT_6</name>
    <name evidence="8" type="ORF">STSP2_03228</name>
</gene>
<evidence type="ECO:0000313" key="8">
    <source>
        <dbReference type="EMBL" id="AQT70026.1"/>
    </source>
</evidence>
<accession>A0A1U9NR77</accession>
<evidence type="ECO:0000313" key="9">
    <source>
        <dbReference type="Proteomes" id="UP000189674"/>
    </source>
</evidence>
<dbReference type="EMBL" id="CP019791">
    <property type="protein sequence ID" value="AQT70026.1"/>
    <property type="molecule type" value="Genomic_DNA"/>
</dbReference>
<feature type="transmembrane region" description="Helical" evidence="7">
    <location>
        <begin position="336"/>
        <end position="362"/>
    </location>
</feature>
<dbReference type="Gene3D" id="1.20.1730.10">
    <property type="entry name" value="Sodium/glucose cotransporter"/>
    <property type="match status" value="1"/>
</dbReference>
<dbReference type="GO" id="GO:0005412">
    <property type="term" value="F:D-glucose:sodium symporter activity"/>
    <property type="evidence" value="ECO:0007669"/>
    <property type="project" value="TreeGrafter"/>
</dbReference>
<dbReference type="PROSITE" id="PS50283">
    <property type="entry name" value="NA_SOLUT_SYMP_3"/>
    <property type="match status" value="1"/>
</dbReference>
<feature type="transmembrane region" description="Helical" evidence="7">
    <location>
        <begin position="278"/>
        <end position="302"/>
    </location>
</feature>
<feature type="transmembrane region" description="Helical" evidence="7">
    <location>
        <begin position="160"/>
        <end position="187"/>
    </location>
</feature>
<dbReference type="RefSeq" id="WP_257787998.1">
    <property type="nucleotide sequence ID" value="NZ_CP019791.1"/>
</dbReference>
<sequence>MLANTEVLISRADYIVIAVYFLFIVGIGLWAGRKRKYHVDSDSYFRAGGTLTWPMIGLALFSTNISTIHMVGFAGEGYRTGLAYGNFEWMAPFLLIVLALFFAPFYLNSKIATLPDFLERRYCGTCRNWLAGLSIVSAVFIHIGFTLYTGALVIKTLFGIPIMASIVGVAVLTGIYTVVGGLLAVVVTGALQTIILLAGSIILTIIAYVKIGGWDGLVQYVDPAKLTILRPGNGPANLPWYSVFLGYPVIGVWYWCADQTIVQRVLGAKDSNHARTGPLFAGFLKVLPVFIFFLPGTIYLALANRGDVMPLDKPDECFSMAIQNLLPAGVTGLMTAALLAALMSTVSGALNSIATLISYDLYKQWKPKTSDRQLVLVGQISTVVCMVVAIVWSKYIGQFESVYKGCVDLISYIAPPITTVFLFGVFWKRASNRAAIWTMASGFIFGLIVFIIDWNDYFDWSMPGLLAGFYLFCICSAIMFFLSIVWPHEHTEKSIKLVWENPMAALKDKGWPGLGNYKILAAALFFVMVFLYVVFANQSTLRFFGLLN</sequence>
<comment type="subcellular location">
    <subcellularLocation>
        <location evidence="1">Membrane</location>
        <topology evidence="1">Multi-pass membrane protein</topology>
    </subcellularLocation>
</comment>
<evidence type="ECO:0000256" key="1">
    <source>
        <dbReference type="ARBA" id="ARBA00004141"/>
    </source>
</evidence>
<dbReference type="STRING" id="1936003.STSP2_03228"/>
<name>A0A1U9NR77_9BACT</name>
<evidence type="ECO:0000256" key="5">
    <source>
        <dbReference type="ARBA" id="ARBA00023136"/>
    </source>
</evidence>
<keyword evidence="3 7" id="KW-0812">Transmembrane</keyword>
<evidence type="ECO:0000256" key="3">
    <source>
        <dbReference type="ARBA" id="ARBA00022692"/>
    </source>
</evidence>
<keyword evidence="5 7" id="KW-0472">Membrane</keyword>
<dbReference type="InterPro" id="IPR018212">
    <property type="entry name" value="Na/solute_symporter_CS"/>
</dbReference>
<evidence type="ECO:0000256" key="2">
    <source>
        <dbReference type="ARBA" id="ARBA00006434"/>
    </source>
</evidence>
<dbReference type="NCBIfam" id="TIGR00813">
    <property type="entry name" value="sss"/>
    <property type="match status" value="1"/>
</dbReference>
<keyword evidence="9" id="KW-1185">Reference proteome</keyword>
<dbReference type="Pfam" id="PF00474">
    <property type="entry name" value="SSF"/>
    <property type="match status" value="1"/>
</dbReference>
<feature type="transmembrane region" description="Helical" evidence="7">
    <location>
        <begin position="89"/>
        <end position="108"/>
    </location>
</feature>
<feature type="transmembrane region" description="Helical" evidence="7">
    <location>
        <begin position="374"/>
        <end position="397"/>
    </location>
</feature>
<feature type="transmembrane region" description="Helical" evidence="7">
    <location>
        <begin position="434"/>
        <end position="452"/>
    </location>
</feature>
<reference evidence="9" key="1">
    <citation type="submission" date="2017-02" db="EMBL/GenBank/DDBJ databases">
        <title>Comparative genomics and description of representatives of a novel lineage of planctomycetes thriving in anoxic sediments.</title>
        <authorList>
            <person name="Spring S."/>
            <person name="Bunk B."/>
            <person name="Sproer C."/>
        </authorList>
    </citation>
    <scope>NUCLEOTIDE SEQUENCE [LARGE SCALE GENOMIC DNA]</scope>
    <source>
        <strain evidence="9">ST-NAGAB-D1</strain>
    </source>
</reference>
<comment type="similarity">
    <text evidence="2 6">Belongs to the sodium:solute symporter (SSF) (TC 2.A.21) family.</text>
</comment>
<dbReference type="InterPro" id="IPR001734">
    <property type="entry name" value="Na/solute_symporter"/>
</dbReference>
<dbReference type="KEGG" id="alus:STSP2_03228"/>
<dbReference type="AlphaFoldDB" id="A0A1U9NR77"/>
<feature type="transmembrane region" description="Helical" evidence="7">
    <location>
        <begin position="517"/>
        <end position="535"/>
    </location>
</feature>
<feature type="transmembrane region" description="Helical" evidence="7">
    <location>
        <begin position="12"/>
        <end position="32"/>
    </location>
</feature>